<feature type="signal peptide" evidence="3">
    <location>
        <begin position="1"/>
        <end position="21"/>
    </location>
</feature>
<name>A0ABM1JJ81_GEKJA</name>
<dbReference type="GeneID" id="107105971"/>
<keyword evidence="1" id="KW-0430">Lectin</keyword>
<dbReference type="PANTHER" id="PTHR23250">
    <property type="entry name" value="DYSFERLIN-RELATED"/>
    <property type="match status" value="1"/>
</dbReference>
<dbReference type="SMART" id="SM00706">
    <property type="entry name" value="TECPR"/>
    <property type="match status" value="6"/>
</dbReference>
<keyword evidence="3" id="KW-0732">Signal</keyword>
<dbReference type="InterPro" id="IPR006624">
    <property type="entry name" value="Beta-propeller_rpt_TECPR"/>
</dbReference>
<gene>
    <name evidence="5 6" type="primary">LOC107105971</name>
</gene>
<evidence type="ECO:0000256" key="2">
    <source>
        <dbReference type="ARBA" id="ARBA00038331"/>
    </source>
</evidence>
<feature type="chain" id="PRO_5045022576" evidence="3">
    <location>
        <begin position="22"/>
        <end position="257"/>
    </location>
</feature>
<protein>
    <submittedName>
        <fullName evidence="5 6">Fish-egg lectin-like</fullName>
    </submittedName>
</protein>
<organism evidence="4 6">
    <name type="scientific">Gekko japonicus</name>
    <name type="common">Schlegel's Japanese gecko</name>
    <dbReference type="NCBI Taxonomy" id="146911"/>
    <lineage>
        <taxon>Eukaryota</taxon>
        <taxon>Metazoa</taxon>
        <taxon>Chordata</taxon>
        <taxon>Craniata</taxon>
        <taxon>Vertebrata</taxon>
        <taxon>Euteleostomi</taxon>
        <taxon>Lepidosauria</taxon>
        <taxon>Squamata</taxon>
        <taxon>Bifurcata</taxon>
        <taxon>Gekkota</taxon>
        <taxon>Gekkonidae</taxon>
        <taxon>Gekkoninae</taxon>
        <taxon>Gekko</taxon>
    </lineage>
</organism>
<reference evidence="5 6" key="1">
    <citation type="submission" date="2025-05" db="UniProtKB">
        <authorList>
            <consortium name="RefSeq"/>
        </authorList>
    </citation>
    <scope>IDENTIFICATION</scope>
</reference>
<sequence length="257" mass="27863">MMRGLRECSFLLFSLCGITSALQCTVVPGVLTQIDASNGQVFGVNRASNIYTLYGTTWTQLPGLLTHVTTGFNGVWGVNSNYNVYRLVGGNWKQVTGLLKQIDAGGSNFIVGVNMYDDVYCLPKSSAIAADGNSALPWVQIEGKLKYYSCGPLGCWGVNSADTIFYRHGVTPDFCAGYRWENVPGALSMIEVGTEGDVYGVNSAGDIYRRVGISAGNPIGITWKHLGNYLGQIKHVSYDLGMLWVLTTEGKILNCKD</sequence>
<dbReference type="RefSeq" id="XP_015261517.1">
    <property type="nucleotide sequence ID" value="XM_015406031.1"/>
</dbReference>
<dbReference type="Pfam" id="PF19193">
    <property type="entry name" value="Tectonin"/>
    <property type="match status" value="1"/>
</dbReference>
<dbReference type="RefSeq" id="XP_015261518.1">
    <property type="nucleotide sequence ID" value="XM_015406032.1"/>
</dbReference>
<dbReference type="PANTHER" id="PTHR23250:SF3">
    <property type="entry name" value="FISH-EGG LECTIN-LIKE ISOFORM X1-RELATED"/>
    <property type="match status" value="1"/>
</dbReference>
<evidence type="ECO:0000313" key="4">
    <source>
        <dbReference type="Proteomes" id="UP000694871"/>
    </source>
</evidence>
<dbReference type="InterPro" id="IPR051513">
    <property type="entry name" value="Tectonin_beta-prop"/>
</dbReference>
<evidence type="ECO:0000313" key="6">
    <source>
        <dbReference type="RefSeq" id="XP_015261518.1"/>
    </source>
</evidence>
<keyword evidence="4" id="KW-1185">Reference proteome</keyword>
<proteinExistence type="inferred from homology"/>
<comment type="similarity">
    <text evidence="2">Belongs to the tectonin family.</text>
</comment>
<evidence type="ECO:0000256" key="3">
    <source>
        <dbReference type="SAM" id="SignalP"/>
    </source>
</evidence>
<accession>A0ABM1JJ81</accession>
<evidence type="ECO:0000313" key="5">
    <source>
        <dbReference type="RefSeq" id="XP_015261517.1"/>
    </source>
</evidence>
<dbReference type="Proteomes" id="UP000694871">
    <property type="component" value="Unplaced"/>
</dbReference>
<evidence type="ECO:0000256" key="1">
    <source>
        <dbReference type="ARBA" id="ARBA00022734"/>
    </source>
</evidence>